<evidence type="ECO:0000313" key="2">
    <source>
        <dbReference type="EMBL" id="EKE86922.1"/>
    </source>
</evidence>
<dbReference type="SUPFAM" id="SSF103359">
    <property type="entry name" value="Suppressor of Fused, N-terminal domain"/>
    <property type="match status" value="1"/>
</dbReference>
<evidence type="ECO:0000313" key="3">
    <source>
        <dbReference type="Proteomes" id="UP000014115"/>
    </source>
</evidence>
<dbReference type="EMBL" id="AMRG01000002">
    <property type="protein sequence ID" value="EKE86922.1"/>
    <property type="molecule type" value="Genomic_DNA"/>
</dbReference>
<dbReference type="PATRIC" id="fig|740709.3.peg.348"/>
<dbReference type="InterPro" id="IPR037181">
    <property type="entry name" value="SUFU_N"/>
</dbReference>
<dbReference type="eggNOG" id="ENOG5032TH7">
    <property type="taxonomic scope" value="Bacteria"/>
</dbReference>
<comment type="caution">
    <text evidence="2">The sequence shown here is derived from an EMBL/GenBank/DDBJ whole genome shotgun (WGS) entry which is preliminary data.</text>
</comment>
<dbReference type="Pfam" id="PF05076">
    <property type="entry name" value="SUFU"/>
    <property type="match status" value="1"/>
</dbReference>
<dbReference type="AlphaFoldDB" id="K2KJP0"/>
<protein>
    <recommendedName>
        <fullName evidence="1">Suppressor of fused-like domain-containing protein</fullName>
    </recommendedName>
</protein>
<evidence type="ECO:0000259" key="1">
    <source>
        <dbReference type="Pfam" id="PF05076"/>
    </source>
</evidence>
<dbReference type="InterPro" id="IPR020941">
    <property type="entry name" value="SUFU-like_domain"/>
</dbReference>
<sequence>MLLIDDSEKIDEEDVYPDLFGDFDRQASVPLSASLFKQLGCRQLQPQWLDCRVMVSPPNDKHPHWLYVSSGLSLASKPPTPRYELLLEAPQAANWPISLLQQLMVEHLLQQTSTNHQSLPIGEPIAQHLSEEIPGVMLLKPLHYRSDVTLAHGRTTLLQVVGITAEEWLFAKRRSTQALIEEFTINQGHYVTRLHRQSVV</sequence>
<name>K2KJP0_9GAMM</name>
<accession>K2KJP0</accession>
<feature type="domain" description="Suppressor of fused-like" evidence="1">
    <location>
        <begin position="53"/>
        <end position="197"/>
    </location>
</feature>
<organism evidence="2 3">
    <name type="scientific">Idiomarina xiamenensis 10-D-4</name>
    <dbReference type="NCBI Taxonomy" id="740709"/>
    <lineage>
        <taxon>Bacteria</taxon>
        <taxon>Pseudomonadati</taxon>
        <taxon>Pseudomonadota</taxon>
        <taxon>Gammaproteobacteria</taxon>
        <taxon>Alteromonadales</taxon>
        <taxon>Idiomarinaceae</taxon>
        <taxon>Idiomarina</taxon>
    </lineage>
</organism>
<dbReference type="OrthoDB" id="8444466at2"/>
<keyword evidence="3" id="KW-1185">Reference proteome</keyword>
<gene>
    <name evidence="2" type="ORF">A10D4_01732</name>
</gene>
<dbReference type="Proteomes" id="UP000014115">
    <property type="component" value="Unassembled WGS sequence"/>
</dbReference>
<reference evidence="2 3" key="1">
    <citation type="journal article" date="2012" name="J. Bacteriol.">
        <title>Genome Sequence of Idiomarina xiamenensis Type Strain 10-D-4.</title>
        <authorList>
            <person name="Lai Q."/>
            <person name="Wang L."/>
            <person name="Wang W."/>
            <person name="Shao Z."/>
        </authorList>
    </citation>
    <scope>NUCLEOTIDE SEQUENCE [LARGE SCALE GENOMIC DNA]</scope>
    <source>
        <strain evidence="2 3">10-D-4</strain>
    </source>
</reference>
<proteinExistence type="predicted"/>
<dbReference type="RefSeq" id="WP_008487333.1">
    <property type="nucleotide sequence ID" value="NZ_AMRG01000002.1"/>
</dbReference>